<protein>
    <submittedName>
        <fullName evidence="2">Unannotated protein</fullName>
    </submittedName>
</protein>
<dbReference type="EMBL" id="CAFBRB010000117">
    <property type="protein sequence ID" value="CAB5076655.1"/>
    <property type="molecule type" value="Genomic_DNA"/>
</dbReference>
<dbReference type="AlphaFoldDB" id="A0A6J7VDM1"/>
<accession>A0A6J7VDM1</accession>
<name>A0A6J7VDM1_9ZZZZ</name>
<proteinExistence type="predicted"/>
<reference evidence="2" key="1">
    <citation type="submission" date="2020-05" db="EMBL/GenBank/DDBJ databases">
        <authorList>
            <person name="Chiriac C."/>
            <person name="Salcher M."/>
            <person name="Ghai R."/>
            <person name="Kavagutti S V."/>
        </authorList>
    </citation>
    <scope>NUCLEOTIDE SEQUENCE</scope>
</reference>
<dbReference type="EMBL" id="CAEZZR010000144">
    <property type="protein sequence ID" value="CAB4782577.1"/>
    <property type="molecule type" value="Genomic_DNA"/>
</dbReference>
<organism evidence="2">
    <name type="scientific">freshwater metagenome</name>
    <dbReference type="NCBI Taxonomy" id="449393"/>
    <lineage>
        <taxon>unclassified sequences</taxon>
        <taxon>metagenomes</taxon>
        <taxon>ecological metagenomes</taxon>
    </lineage>
</organism>
<sequence length="72" mass="7703">MIAISAISGTLRIVVLPVAKSAAAISLRAEFFAPETFTSPCRRAPPTMRNLVFMGVLSACLRVILRARVVSS</sequence>
<evidence type="ECO:0000313" key="2">
    <source>
        <dbReference type="EMBL" id="CAB5076655.1"/>
    </source>
</evidence>
<gene>
    <name evidence="1" type="ORF">UFOPK2907_01266</name>
    <name evidence="2" type="ORF">UFOPK4401_01009</name>
</gene>
<evidence type="ECO:0000313" key="1">
    <source>
        <dbReference type="EMBL" id="CAB4782577.1"/>
    </source>
</evidence>